<dbReference type="PANTHER" id="PTHR35392:SF3">
    <property type="entry name" value="ZN(2)-C6 FUNGAL-TYPE DOMAIN-CONTAINING PROTEIN"/>
    <property type="match status" value="1"/>
</dbReference>
<dbReference type="OrthoDB" id="3474066at2759"/>
<comment type="caution">
    <text evidence="2">The sequence shown here is derived from an EMBL/GenBank/DDBJ whole genome shotgun (WGS) entry which is preliminary data.</text>
</comment>
<protein>
    <recommendedName>
        <fullName evidence="4">Zn(2)-C6 fungal-type domain-containing protein</fullName>
    </recommendedName>
</protein>
<dbReference type="EMBL" id="LAEV01000051">
    <property type="protein sequence ID" value="KKA31138.1"/>
    <property type="molecule type" value="Genomic_DNA"/>
</dbReference>
<feature type="compositionally biased region" description="Polar residues" evidence="1">
    <location>
        <begin position="7"/>
        <end position="26"/>
    </location>
</feature>
<dbReference type="Proteomes" id="UP000033483">
    <property type="component" value="Unassembled WGS sequence"/>
</dbReference>
<dbReference type="PANTHER" id="PTHR35392">
    <property type="entry name" value="ZN(II)2CYS6 TRANSCRIPTION FACTOR (EUROFUNG)-RELATED-RELATED"/>
    <property type="match status" value="1"/>
</dbReference>
<keyword evidence="3" id="KW-1185">Reference proteome</keyword>
<dbReference type="AlphaFoldDB" id="A0A0F4ZMT7"/>
<sequence length="575" mass="64849">MVGAFSSPATSQYTPSPATPSSTQDLTFGVDPQYYNSDLMAGGESIQIPVNSQLMLLQVDDFPDGALNCALDISQPVATGPYSEELSRFMMGDMSMPQIPMATQQPLALDSVEISSQTIPMSQATLGFNQGRFNNTHLSHQKESPSRCQKYRSSFSTEQERKDTAMTRKIGCCIRCRIQKIRCIADPTNPSCCQTCSRAKPNTPLWRIPCLRYKVSECELFRPSTGVKGLEWTKRWAGTMDNIDTWAGDEVRVIFISGGYTRAGVPVKVRKFKPVVGDKVVRTWVSNGVKKSVDIPTWAICDIKDAEAQYDRYLARGVAECLDTVLQERDPLLRETYHIAFSILQDKSQTLGNRDLLAKTLKLWMAVRLTTKSSTIVGDETLGMSQNIIDDKSTEMHGKIPIPPVLGAQLDIILIDNIQKKLREDVLKVYNTMVTKNDKRSWLVIYVVTFILLHNIAMITAHDAGYADKHSLGRRFAREKKVEEYHLGANILLAHFHYCCRGRAPFEVSCKDSDLRAIASLNDEQVKFIHQTRAFITASWEDIREKKEYEDDFFFVSQMYAKGWTPIQTEVVSKQ</sequence>
<organism evidence="2 3">
    <name type="scientific">Thielaviopsis punctulata</name>
    <dbReference type="NCBI Taxonomy" id="72032"/>
    <lineage>
        <taxon>Eukaryota</taxon>
        <taxon>Fungi</taxon>
        <taxon>Dikarya</taxon>
        <taxon>Ascomycota</taxon>
        <taxon>Pezizomycotina</taxon>
        <taxon>Sordariomycetes</taxon>
        <taxon>Hypocreomycetidae</taxon>
        <taxon>Microascales</taxon>
        <taxon>Ceratocystidaceae</taxon>
        <taxon>Thielaviopsis</taxon>
    </lineage>
</organism>
<accession>A0A0F4ZMT7</accession>
<name>A0A0F4ZMT7_9PEZI</name>
<evidence type="ECO:0008006" key="4">
    <source>
        <dbReference type="Google" id="ProtNLM"/>
    </source>
</evidence>
<dbReference type="InterPro" id="IPR052973">
    <property type="entry name" value="Fungal_sec-metab_reg_TF"/>
</dbReference>
<evidence type="ECO:0000313" key="2">
    <source>
        <dbReference type="EMBL" id="KKA31138.1"/>
    </source>
</evidence>
<reference evidence="2 3" key="1">
    <citation type="submission" date="2015-03" db="EMBL/GenBank/DDBJ databases">
        <authorList>
            <person name="Radwan O."/>
            <person name="Al-Naeli F.A."/>
            <person name="Rendon G.A."/>
            <person name="Fields C."/>
        </authorList>
    </citation>
    <scope>NUCLEOTIDE SEQUENCE [LARGE SCALE GENOMIC DNA]</scope>
    <source>
        <strain evidence="2">CR-DP1</strain>
    </source>
</reference>
<evidence type="ECO:0000256" key="1">
    <source>
        <dbReference type="SAM" id="MobiDB-lite"/>
    </source>
</evidence>
<gene>
    <name evidence="2" type="ORF">TD95_000576</name>
</gene>
<evidence type="ECO:0000313" key="3">
    <source>
        <dbReference type="Proteomes" id="UP000033483"/>
    </source>
</evidence>
<feature type="region of interest" description="Disordered" evidence="1">
    <location>
        <begin position="1"/>
        <end position="27"/>
    </location>
</feature>
<proteinExistence type="predicted"/>